<dbReference type="Pfam" id="PF00385">
    <property type="entry name" value="Chromo"/>
    <property type="match status" value="1"/>
</dbReference>
<evidence type="ECO:0000313" key="5">
    <source>
        <dbReference type="Proteomes" id="UP000233837"/>
    </source>
</evidence>
<evidence type="ECO:0000313" key="4">
    <source>
        <dbReference type="EMBL" id="PKU65792.1"/>
    </source>
</evidence>
<dbReference type="InterPro" id="IPR023780">
    <property type="entry name" value="Chromo_domain"/>
</dbReference>
<keyword evidence="5" id="KW-1185">Reference proteome</keyword>
<feature type="domain" description="Tf2-1-like SH3-like" evidence="3">
    <location>
        <begin position="17"/>
        <end position="81"/>
    </location>
</feature>
<protein>
    <submittedName>
        <fullName evidence="4">Uncharacterized protein</fullName>
    </submittedName>
</protein>
<evidence type="ECO:0000259" key="2">
    <source>
        <dbReference type="Pfam" id="PF00385"/>
    </source>
</evidence>
<feature type="region of interest" description="Disordered" evidence="1">
    <location>
        <begin position="161"/>
        <end position="183"/>
    </location>
</feature>
<dbReference type="EMBL" id="KZ503304">
    <property type="protein sequence ID" value="PKU65792.1"/>
    <property type="molecule type" value="Genomic_DNA"/>
</dbReference>
<dbReference type="PANTHER" id="PTHR46148:SF52">
    <property type="entry name" value="OS04G0603800 PROTEIN"/>
    <property type="match status" value="1"/>
</dbReference>
<reference evidence="4 5" key="2">
    <citation type="journal article" date="2017" name="Nature">
        <title>The Apostasia genome and the evolution of orchids.</title>
        <authorList>
            <person name="Zhang G.Q."/>
            <person name="Liu K.W."/>
            <person name="Li Z."/>
            <person name="Lohaus R."/>
            <person name="Hsiao Y.Y."/>
            <person name="Niu S.C."/>
            <person name="Wang J.Y."/>
            <person name="Lin Y.C."/>
            <person name="Xu Q."/>
            <person name="Chen L.J."/>
            <person name="Yoshida K."/>
            <person name="Fujiwara S."/>
            <person name="Wang Z.W."/>
            <person name="Zhang Y.Q."/>
            <person name="Mitsuda N."/>
            <person name="Wang M."/>
            <person name="Liu G.H."/>
            <person name="Pecoraro L."/>
            <person name="Huang H.X."/>
            <person name="Xiao X.J."/>
            <person name="Lin M."/>
            <person name="Wu X.Y."/>
            <person name="Wu W.L."/>
            <person name="Chen Y.Y."/>
            <person name="Chang S.B."/>
            <person name="Sakamoto S."/>
            <person name="Ohme-Takagi M."/>
            <person name="Yagi M."/>
            <person name="Zeng S.J."/>
            <person name="Shen C.Y."/>
            <person name="Yeh C.M."/>
            <person name="Luo Y.B."/>
            <person name="Tsai W.C."/>
            <person name="Van de Peer Y."/>
            <person name="Liu Z.J."/>
        </authorList>
    </citation>
    <scope>NUCLEOTIDE SEQUENCE [LARGE SCALE GENOMIC DNA]</scope>
    <source>
        <tissue evidence="4">The whole plant</tissue>
    </source>
</reference>
<sequence>MKQAAYHHKKDVQFEIGEFVYLKLRPYRHNTLARRLSVKLAPRYYGPYEIEQKIGNVAYRLKLPPTTTIHLIFHVSQLKKFKGDFVPIDTLPPTLSEEGTSLLEPSSLKGVRHTKEGGKEVLIEWKDLPTHDATWEAYENIQTQFPAFNLEDKVNLWAGSDDGPDQVRSQSNTGPNWAGFCLPKKEPPTTWAVGRMTWRRKLGPTGPTNA</sequence>
<dbReference type="Pfam" id="PF24626">
    <property type="entry name" value="SH3_Tf2-1"/>
    <property type="match status" value="1"/>
</dbReference>
<feature type="domain" description="Chromo" evidence="2">
    <location>
        <begin position="112"/>
        <end position="147"/>
    </location>
</feature>
<evidence type="ECO:0000256" key="1">
    <source>
        <dbReference type="SAM" id="MobiDB-lite"/>
    </source>
</evidence>
<dbReference type="InterPro" id="IPR056924">
    <property type="entry name" value="SH3_Tf2-1"/>
</dbReference>
<name>A0A2I0VQW4_9ASPA</name>
<organism evidence="4 5">
    <name type="scientific">Dendrobium catenatum</name>
    <dbReference type="NCBI Taxonomy" id="906689"/>
    <lineage>
        <taxon>Eukaryota</taxon>
        <taxon>Viridiplantae</taxon>
        <taxon>Streptophyta</taxon>
        <taxon>Embryophyta</taxon>
        <taxon>Tracheophyta</taxon>
        <taxon>Spermatophyta</taxon>
        <taxon>Magnoliopsida</taxon>
        <taxon>Liliopsida</taxon>
        <taxon>Asparagales</taxon>
        <taxon>Orchidaceae</taxon>
        <taxon>Epidendroideae</taxon>
        <taxon>Malaxideae</taxon>
        <taxon>Dendrobiinae</taxon>
        <taxon>Dendrobium</taxon>
    </lineage>
</organism>
<dbReference type="AlphaFoldDB" id="A0A2I0VQW4"/>
<accession>A0A2I0VQW4</accession>
<evidence type="ECO:0000259" key="3">
    <source>
        <dbReference type="Pfam" id="PF24626"/>
    </source>
</evidence>
<dbReference type="SUPFAM" id="SSF54160">
    <property type="entry name" value="Chromo domain-like"/>
    <property type="match status" value="1"/>
</dbReference>
<dbReference type="Gene3D" id="2.40.50.40">
    <property type="match status" value="1"/>
</dbReference>
<reference evidence="4 5" key="1">
    <citation type="journal article" date="2016" name="Sci. Rep.">
        <title>The Dendrobium catenatum Lindl. genome sequence provides insights into polysaccharide synthase, floral development and adaptive evolution.</title>
        <authorList>
            <person name="Zhang G.Q."/>
            <person name="Xu Q."/>
            <person name="Bian C."/>
            <person name="Tsai W.C."/>
            <person name="Yeh C.M."/>
            <person name="Liu K.W."/>
            <person name="Yoshida K."/>
            <person name="Zhang L.S."/>
            <person name="Chang S.B."/>
            <person name="Chen F."/>
            <person name="Shi Y."/>
            <person name="Su Y.Y."/>
            <person name="Zhang Y.Q."/>
            <person name="Chen L.J."/>
            <person name="Yin Y."/>
            <person name="Lin M."/>
            <person name="Huang H."/>
            <person name="Deng H."/>
            <person name="Wang Z.W."/>
            <person name="Zhu S.L."/>
            <person name="Zhao X."/>
            <person name="Deng C."/>
            <person name="Niu S.C."/>
            <person name="Huang J."/>
            <person name="Wang M."/>
            <person name="Liu G.H."/>
            <person name="Yang H.J."/>
            <person name="Xiao X.J."/>
            <person name="Hsiao Y.Y."/>
            <person name="Wu W.L."/>
            <person name="Chen Y.Y."/>
            <person name="Mitsuda N."/>
            <person name="Ohme-Takagi M."/>
            <person name="Luo Y.B."/>
            <person name="Van de Peer Y."/>
            <person name="Liu Z.J."/>
        </authorList>
    </citation>
    <scope>NUCLEOTIDE SEQUENCE [LARGE SCALE GENOMIC DNA]</scope>
    <source>
        <tissue evidence="4">The whole plant</tissue>
    </source>
</reference>
<proteinExistence type="predicted"/>
<gene>
    <name evidence="4" type="ORF">MA16_Dca009121</name>
</gene>
<dbReference type="Proteomes" id="UP000233837">
    <property type="component" value="Unassembled WGS sequence"/>
</dbReference>
<dbReference type="PANTHER" id="PTHR46148">
    <property type="entry name" value="CHROMO DOMAIN-CONTAINING PROTEIN"/>
    <property type="match status" value="1"/>
</dbReference>
<dbReference type="InterPro" id="IPR016197">
    <property type="entry name" value="Chromo-like_dom_sf"/>
</dbReference>